<evidence type="ECO:0000259" key="10">
    <source>
        <dbReference type="SMART" id="SM01269"/>
    </source>
</evidence>
<accession>A0AA36BDT6</accession>
<reference evidence="11" key="1">
    <citation type="submission" date="2023-08" db="EMBL/GenBank/DDBJ databases">
        <authorList>
            <person name="Alioto T."/>
            <person name="Alioto T."/>
            <person name="Gomez Garrido J."/>
        </authorList>
    </citation>
    <scope>NUCLEOTIDE SEQUENCE</scope>
</reference>
<keyword evidence="4" id="KW-0812">Transmembrane</keyword>
<evidence type="ECO:0000256" key="8">
    <source>
        <dbReference type="ARBA" id="ARBA00023136"/>
    </source>
</evidence>
<evidence type="ECO:0000256" key="9">
    <source>
        <dbReference type="PIRNR" id="PIRNR017228"/>
    </source>
</evidence>
<dbReference type="Proteomes" id="UP001162480">
    <property type="component" value="Chromosome 14"/>
</dbReference>
<evidence type="ECO:0000256" key="1">
    <source>
        <dbReference type="ARBA" id="ARBA00004141"/>
    </source>
</evidence>
<keyword evidence="5" id="KW-1133">Transmembrane helix</keyword>
<dbReference type="Pfam" id="PF08557">
    <property type="entry name" value="Lipid_DES"/>
    <property type="match status" value="1"/>
</dbReference>
<name>A0AA36BDT6_OCTVU</name>
<proteinExistence type="inferred from homology"/>
<sequence>MSLPAWTILTGMAGLKMGVGTEKETCMSSDLFKRFFNLSSKISSNEDDWIYDEEPHCSRRKEILRKHPEIKKLMGYNPKITFIVVPEVLVQILACWYLKDASWLTIFILAYIFGGVINHSLGSAIHEIGHNLAFGHCRPKANRILSIFCNLPLGIPMALSYKKYHLDHHRYLGEEFMDVDIPTRFESYMFQKPITKIIWLILHPIIHALRPFYKSPKPLNEWEMMNGLIQILFDVWIYQQFGFKSITYLVLGTFMAIGFHPLAGHFISEHYLFSEGVVGKHQATHSYYGPLNIVLFNVGYHVEHHDFPYIPYNKIAKVSKMAPEFYEHLPYHTSLLKVLWDFIFDENVGPHSRGVGYLKYKDLKSS</sequence>
<gene>
    <name evidence="11" type="ORF">OCTVUL_1B031654</name>
</gene>
<dbReference type="SMART" id="SM01269">
    <property type="entry name" value="Lipid_DES"/>
    <property type="match status" value="1"/>
</dbReference>
<dbReference type="InterPro" id="IPR005804">
    <property type="entry name" value="FA_desaturase_dom"/>
</dbReference>
<dbReference type="GO" id="GO:0016020">
    <property type="term" value="C:membrane"/>
    <property type="evidence" value="ECO:0007669"/>
    <property type="project" value="UniProtKB-SubCell"/>
</dbReference>
<dbReference type="GO" id="GO:0042284">
    <property type="term" value="F:sphingolipid delta-4 desaturase activity"/>
    <property type="evidence" value="ECO:0007669"/>
    <property type="project" value="UniProtKB-UniRule"/>
</dbReference>
<dbReference type="Pfam" id="PF00487">
    <property type="entry name" value="FA_desaturase"/>
    <property type="match status" value="1"/>
</dbReference>
<dbReference type="PANTHER" id="PTHR12879">
    <property type="entry name" value="SPHINGOLIPID DELTA 4 DESATURASE/C-4 HYDROXYLASE PROTEIN DES2"/>
    <property type="match status" value="1"/>
</dbReference>
<evidence type="ECO:0000313" key="12">
    <source>
        <dbReference type="Proteomes" id="UP001162480"/>
    </source>
</evidence>
<dbReference type="PIRSF" id="PIRSF017228">
    <property type="entry name" value="Sphnglp_dlt4_des"/>
    <property type="match status" value="1"/>
</dbReference>
<protein>
    <recommendedName>
        <fullName evidence="3">sphingolipid 4-desaturase</fullName>
        <ecNumber evidence="3">1.14.19.17</ecNumber>
    </recommendedName>
</protein>
<dbReference type="GO" id="GO:0046513">
    <property type="term" value="P:ceramide biosynthetic process"/>
    <property type="evidence" value="ECO:0007669"/>
    <property type="project" value="TreeGrafter"/>
</dbReference>
<dbReference type="InterPro" id="IPR011388">
    <property type="entry name" value="DES1/DES2"/>
</dbReference>
<organism evidence="11 12">
    <name type="scientific">Octopus vulgaris</name>
    <name type="common">Common octopus</name>
    <dbReference type="NCBI Taxonomy" id="6645"/>
    <lineage>
        <taxon>Eukaryota</taxon>
        <taxon>Metazoa</taxon>
        <taxon>Spiralia</taxon>
        <taxon>Lophotrochozoa</taxon>
        <taxon>Mollusca</taxon>
        <taxon>Cephalopoda</taxon>
        <taxon>Coleoidea</taxon>
        <taxon>Octopodiformes</taxon>
        <taxon>Octopoda</taxon>
        <taxon>Incirrata</taxon>
        <taxon>Octopodidae</taxon>
        <taxon>Octopus</taxon>
    </lineage>
</organism>
<evidence type="ECO:0000256" key="4">
    <source>
        <dbReference type="ARBA" id="ARBA00022692"/>
    </source>
</evidence>
<feature type="domain" description="Sphingolipid delta4-desaturase N-terminal" evidence="10">
    <location>
        <begin position="44"/>
        <end position="80"/>
    </location>
</feature>
<keyword evidence="12" id="KW-1185">Reference proteome</keyword>
<keyword evidence="7 9" id="KW-0443">Lipid metabolism</keyword>
<evidence type="ECO:0000256" key="3">
    <source>
        <dbReference type="ARBA" id="ARBA00012021"/>
    </source>
</evidence>
<evidence type="ECO:0000256" key="2">
    <source>
        <dbReference type="ARBA" id="ARBA00006146"/>
    </source>
</evidence>
<dbReference type="PANTHER" id="PTHR12879:SF8">
    <property type="entry name" value="SPHINGOLIPID DELTA(4)-DESATURASE DES1"/>
    <property type="match status" value="1"/>
</dbReference>
<evidence type="ECO:0000256" key="5">
    <source>
        <dbReference type="ARBA" id="ARBA00022989"/>
    </source>
</evidence>
<keyword evidence="6 9" id="KW-0560">Oxidoreductase</keyword>
<dbReference type="EMBL" id="OX597827">
    <property type="protein sequence ID" value="CAI9732601.1"/>
    <property type="molecule type" value="Genomic_DNA"/>
</dbReference>
<evidence type="ECO:0000256" key="7">
    <source>
        <dbReference type="ARBA" id="ARBA00023098"/>
    </source>
</evidence>
<comment type="similarity">
    <text evidence="2 9">Belongs to the fatty acid desaturase type 1 family. DEGS subfamily.</text>
</comment>
<dbReference type="InterPro" id="IPR013866">
    <property type="entry name" value="Sphingolipid_d4-desaturase_N"/>
</dbReference>
<evidence type="ECO:0000256" key="6">
    <source>
        <dbReference type="ARBA" id="ARBA00023002"/>
    </source>
</evidence>
<keyword evidence="8 9" id="KW-0472">Membrane</keyword>
<evidence type="ECO:0000313" key="11">
    <source>
        <dbReference type="EMBL" id="CAI9732601.1"/>
    </source>
</evidence>
<dbReference type="EC" id="1.14.19.17" evidence="3"/>
<comment type="subcellular location">
    <subcellularLocation>
        <location evidence="1">Membrane</location>
        <topology evidence="1">Multi-pass membrane protein</topology>
    </subcellularLocation>
</comment>
<dbReference type="CDD" id="cd03508">
    <property type="entry name" value="Delta4-sphingolipid-FADS-like"/>
    <property type="match status" value="1"/>
</dbReference>
<dbReference type="AlphaFoldDB" id="A0AA36BDT6"/>